<feature type="transmembrane region" description="Helical" evidence="1">
    <location>
        <begin position="132"/>
        <end position="151"/>
    </location>
</feature>
<dbReference type="AlphaFoldDB" id="Q8FR05"/>
<evidence type="ECO:0000313" key="3">
    <source>
        <dbReference type="EMBL" id="BAC17772.1"/>
    </source>
</evidence>
<feature type="transmembrane region" description="Helical" evidence="1">
    <location>
        <begin position="190"/>
        <end position="209"/>
    </location>
</feature>
<dbReference type="KEGG" id="cef:CE0962"/>
<dbReference type="STRING" id="196164.gene:10741368"/>
<dbReference type="Pfam" id="PF13490">
    <property type="entry name" value="zf-HC2"/>
    <property type="match status" value="1"/>
</dbReference>
<keyword evidence="1" id="KW-1133">Transmembrane helix</keyword>
<feature type="transmembrane region" description="Helical" evidence="1">
    <location>
        <begin position="158"/>
        <end position="178"/>
    </location>
</feature>
<dbReference type="eggNOG" id="COG5660">
    <property type="taxonomic scope" value="Bacteria"/>
</dbReference>
<evidence type="ECO:0000256" key="1">
    <source>
        <dbReference type="SAM" id="Phobius"/>
    </source>
</evidence>
<dbReference type="Proteomes" id="UP000001409">
    <property type="component" value="Chromosome"/>
</dbReference>
<dbReference type="HOGENOM" id="CLU_081592_2_0_11"/>
<name>Q8FR05_COREF</name>
<keyword evidence="1" id="KW-0812">Transmembrane</keyword>
<proteinExistence type="predicted"/>
<feature type="domain" description="Putative zinc-finger" evidence="2">
    <location>
        <begin position="10"/>
        <end position="44"/>
    </location>
</feature>
<keyword evidence="4" id="KW-1185">Reference proteome</keyword>
<reference evidence="3 4" key="1">
    <citation type="journal article" date="2003" name="Genome Res.">
        <title>Comparative complete genome sequence analysis of the amino acid replacements responsible for the thermostability of Corynebacterium efficiens.</title>
        <authorList>
            <person name="Nishio Y."/>
            <person name="Nakamura Y."/>
            <person name="Kawarabayasi Y."/>
            <person name="Usuda Y."/>
            <person name="Kimura E."/>
            <person name="Sugimoto S."/>
            <person name="Matsui K."/>
            <person name="Yamagishi A."/>
            <person name="Kikuchi H."/>
            <person name="Ikeo K."/>
            <person name="Gojobori T."/>
        </authorList>
    </citation>
    <scope>NUCLEOTIDE SEQUENCE [LARGE SCALE GENOMIC DNA]</scope>
    <source>
        <strain evidence="4">DSM 44549 / YS-314 / AJ 12310 / JCM 11189 / NBRC 100395</strain>
    </source>
</reference>
<protein>
    <recommendedName>
        <fullName evidence="2">Putative zinc-finger domain-containing protein</fullName>
    </recommendedName>
</protein>
<dbReference type="InterPro" id="IPR027383">
    <property type="entry name" value="Znf_put"/>
</dbReference>
<feature type="transmembrane region" description="Helical" evidence="1">
    <location>
        <begin position="92"/>
        <end position="112"/>
    </location>
</feature>
<evidence type="ECO:0000313" key="4">
    <source>
        <dbReference type="Proteomes" id="UP000001409"/>
    </source>
</evidence>
<keyword evidence="1" id="KW-0472">Membrane</keyword>
<dbReference type="EMBL" id="BA000035">
    <property type="protein sequence ID" value="BAC17772.1"/>
    <property type="molecule type" value="Genomic_DNA"/>
</dbReference>
<organism evidence="3 4">
    <name type="scientific">Corynebacterium efficiens (strain DSM 44549 / YS-314 / AJ 12310 / JCM 11189 / NBRC 100395)</name>
    <dbReference type="NCBI Taxonomy" id="196164"/>
    <lineage>
        <taxon>Bacteria</taxon>
        <taxon>Bacillati</taxon>
        <taxon>Actinomycetota</taxon>
        <taxon>Actinomycetes</taxon>
        <taxon>Mycobacteriales</taxon>
        <taxon>Corynebacteriaceae</taxon>
        <taxon>Corynebacterium</taxon>
    </lineage>
</organism>
<accession>Q8FR05</accession>
<sequence length="229" mass="24540">MMGFSHVVDCHGIQAALSARLDGEPTGIDDAVIDTHLAHCEACRTFYDRAAALNRTLSLSAVEPRTMVPPDLSEIILAEVEPQWRRRANTRVIANTVLRLVLVVLAVVYTVWAGTMLGDTASISIQDDPLTARLAAEAATFRLGLAVGLFFAAWKPSIITGMLPIFGALWTFSLGFAARDLLVDTADSTTATTIVLLLVSAVVLGLTWLNHLGAGVLRRTWSSISATPS</sequence>
<evidence type="ECO:0000259" key="2">
    <source>
        <dbReference type="Pfam" id="PF13490"/>
    </source>
</evidence>